<dbReference type="InParanoid" id="F4RCT2"/>
<protein>
    <submittedName>
        <fullName evidence="2">Uncharacterized protein</fullName>
    </submittedName>
</protein>
<dbReference type="RefSeq" id="XP_007406985.1">
    <property type="nucleotide sequence ID" value="XM_007406923.1"/>
</dbReference>
<dbReference type="HOGENOM" id="CLU_303848_0_0_1"/>
<accession>F4RCT2</accession>
<name>F4RCT2_MELLP</name>
<sequence>MENNCFHKFHIPKPFFSCNSYTINSDHLPLYDDDWDKEITYWDTNALYPYGSANSQLISPHFEEQLDIPVAPQNNWYTSQTDANKYIKQTLGVHGTSLAFDPSRISPDHISNPLTPSSNMETLLKENFQETYPFYPALHTNSNHHQIFNDDWSQGGTHWNTNPYGLASHQTINTPVEEDFEALVPPETWHSLQKDVMCVHQNHGFHQTTLPPDRSTISSNYNFNPTPPSGPCTPQNIFEFCHEDGLQQHQNQYFGQVSHLGMREPNSDQPRAILERNQKKTSDLSHISQTSLERIGKDCEEDSTYWGNLFNPDIHDMISSMPLSSNECDLLGLASPRISSPTQHMIQQSQLPGQEGISRSSDEDINTVQRIRSTDPHGRSQGDTAGAFDTSYLLADQASPSIHHKELSKGRKRLLSGEKSPDKVTKRAKSLVDNSIEIEALERTAIPRQDQNTNPEVQGVMNNCIGETFSSLSGMHNCDIPVGPGNNQDLIGGPDTLDEVSKHSNVPLIQKKNAMTNKFNFPGPSTVRMLKDIGAFHVANSPRFAFEVPNWFRNLRDDMMKVSGQEESMGKDIHKAIEGVHWWLTMSIFGLISIHCDPGLDSSSLDTILDHAWKAIQAIFDQWRYFGVEEMKFQYAPRVYERKQDDLLEPLSLFRYFVRLNKFPEMTTRILQSIIVRYNKDTNTPIVNITKVGQLQNKVKSLYNKDIMFIQGGLYSRASIGNLEFEGTKFHNGYKRNPWVPKSLDKKHIGAYRSISRAAKFLSPAGTKLCQRIHSFFVELIEELLNKYKSNNELHSYSTLQIHLDPTVVSELIDRAHESNMETIVKAVSVAEYRITVGFIGVIRSIYEQALTEAQLNILIESGWQFLQKEFSNWKLLSFEEGKSSIFFTSSKTTLQRRISEKSCMDPNKSFEFLCKVTKNLANYPIPLTYFNMLMRSWFQEDSHEQLKKIIGKAFSEKMRTFNSFIELLGKPEPKHVVL</sequence>
<dbReference type="EMBL" id="GL883096">
    <property type="protein sequence ID" value="EGG09931.1"/>
    <property type="molecule type" value="Genomic_DNA"/>
</dbReference>
<evidence type="ECO:0000313" key="2">
    <source>
        <dbReference type="EMBL" id="EGG09931.1"/>
    </source>
</evidence>
<reference evidence="3" key="1">
    <citation type="journal article" date="2011" name="Proc. Natl. Acad. Sci. U.S.A.">
        <title>Obligate biotrophy features unraveled by the genomic analysis of rust fungi.</title>
        <authorList>
            <person name="Duplessis S."/>
            <person name="Cuomo C.A."/>
            <person name="Lin Y.-C."/>
            <person name="Aerts A."/>
            <person name="Tisserant E."/>
            <person name="Veneault-Fourrey C."/>
            <person name="Joly D.L."/>
            <person name="Hacquard S."/>
            <person name="Amselem J."/>
            <person name="Cantarel B.L."/>
            <person name="Chiu R."/>
            <person name="Coutinho P.M."/>
            <person name="Feau N."/>
            <person name="Field M."/>
            <person name="Frey P."/>
            <person name="Gelhaye E."/>
            <person name="Goldberg J."/>
            <person name="Grabherr M.G."/>
            <person name="Kodira C.D."/>
            <person name="Kohler A."/>
            <person name="Kuees U."/>
            <person name="Lindquist E.A."/>
            <person name="Lucas S.M."/>
            <person name="Mago R."/>
            <person name="Mauceli E."/>
            <person name="Morin E."/>
            <person name="Murat C."/>
            <person name="Pangilinan J.L."/>
            <person name="Park R."/>
            <person name="Pearson M."/>
            <person name="Quesneville H."/>
            <person name="Rouhier N."/>
            <person name="Sakthikumar S."/>
            <person name="Salamov A.A."/>
            <person name="Schmutz J."/>
            <person name="Selles B."/>
            <person name="Shapiro H."/>
            <person name="Tanguay P."/>
            <person name="Tuskan G.A."/>
            <person name="Henrissat B."/>
            <person name="Van de Peer Y."/>
            <person name="Rouze P."/>
            <person name="Ellis J.G."/>
            <person name="Dodds P.N."/>
            <person name="Schein J.E."/>
            <person name="Zhong S."/>
            <person name="Hamelin R.C."/>
            <person name="Grigoriev I.V."/>
            <person name="Szabo L.J."/>
            <person name="Martin F."/>
        </authorList>
    </citation>
    <scope>NUCLEOTIDE SEQUENCE [LARGE SCALE GENOMIC DNA]</scope>
    <source>
        <strain evidence="3">98AG31 / pathotype 3-4-7</strain>
    </source>
</reference>
<proteinExistence type="predicted"/>
<gene>
    <name evidence="2" type="ORF">MELLADRAFT_60881</name>
</gene>
<dbReference type="VEuPathDB" id="FungiDB:MELLADRAFT_60881"/>
<dbReference type="Proteomes" id="UP000001072">
    <property type="component" value="Unassembled WGS sequence"/>
</dbReference>
<keyword evidence="3" id="KW-1185">Reference proteome</keyword>
<feature type="region of interest" description="Disordered" evidence="1">
    <location>
        <begin position="400"/>
        <end position="422"/>
    </location>
</feature>
<evidence type="ECO:0000256" key="1">
    <source>
        <dbReference type="SAM" id="MobiDB-lite"/>
    </source>
</evidence>
<evidence type="ECO:0000313" key="3">
    <source>
        <dbReference type="Proteomes" id="UP000001072"/>
    </source>
</evidence>
<dbReference type="AlphaFoldDB" id="F4RCT2"/>
<dbReference type="GeneID" id="18929628"/>
<dbReference type="KEGG" id="mlr:MELLADRAFT_60881"/>
<feature type="compositionally biased region" description="Basic and acidic residues" evidence="1">
    <location>
        <begin position="403"/>
        <end position="422"/>
    </location>
</feature>
<organism evidence="3">
    <name type="scientific">Melampsora larici-populina (strain 98AG31 / pathotype 3-4-7)</name>
    <name type="common">Poplar leaf rust fungus</name>
    <dbReference type="NCBI Taxonomy" id="747676"/>
    <lineage>
        <taxon>Eukaryota</taxon>
        <taxon>Fungi</taxon>
        <taxon>Dikarya</taxon>
        <taxon>Basidiomycota</taxon>
        <taxon>Pucciniomycotina</taxon>
        <taxon>Pucciniomycetes</taxon>
        <taxon>Pucciniales</taxon>
        <taxon>Melampsoraceae</taxon>
        <taxon>Melampsora</taxon>
    </lineage>
</organism>